<dbReference type="GO" id="GO:0071586">
    <property type="term" value="P:CAAX-box protein processing"/>
    <property type="evidence" value="ECO:0007669"/>
    <property type="project" value="InterPro"/>
</dbReference>
<evidence type="ECO:0000256" key="12">
    <source>
        <dbReference type="ARBA" id="ARBA00049763"/>
    </source>
</evidence>
<reference evidence="15" key="1">
    <citation type="submission" date="2015-12" db="EMBL/GenBank/DDBJ databases">
        <title>De novo transcriptome assembly of four potential Pierce s Disease insect vectors from Arizona vineyards.</title>
        <authorList>
            <person name="Tassone E.E."/>
        </authorList>
    </citation>
    <scope>NUCLEOTIDE SEQUENCE</scope>
</reference>
<feature type="transmembrane region" description="Helical" evidence="13">
    <location>
        <begin position="204"/>
        <end position="226"/>
    </location>
</feature>
<dbReference type="PANTHER" id="PTHR13046">
    <property type="entry name" value="PROTEASE U48 CAAX PRENYL PROTEASE RCE1"/>
    <property type="match status" value="1"/>
</dbReference>
<dbReference type="EC" id="3.4.26.1" evidence="11"/>
<comment type="subcellular location">
    <subcellularLocation>
        <location evidence="1">Endoplasmic reticulum membrane</location>
        <topology evidence="1">Multi-pass membrane protein</topology>
    </subcellularLocation>
</comment>
<evidence type="ECO:0000256" key="2">
    <source>
        <dbReference type="ARBA" id="ARBA00006897"/>
    </source>
</evidence>
<keyword evidence="7 13" id="KW-1133">Transmembrane helix</keyword>
<keyword evidence="8 13" id="KW-0472">Membrane</keyword>
<evidence type="ECO:0000259" key="14">
    <source>
        <dbReference type="Pfam" id="PF02517"/>
    </source>
</evidence>
<evidence type="ECO:0000256" key="10">
    <source>
        <dbReference type="ARBA" id="ARBA00047280"/>
    </source>
</evidence>
<evidence type="ECO:0000256" key="11">
    <source>
        <dbReference type="ARBA" id="ARBA00049729"/>
    </source>
</evidence>
<sequence length="294" mass="33673">MDKDKEYEKMEVLKEPYNSTCITSITACFMLSVIFVSSLYIWNSPHGSEHPSTIKKRFFSVFIMMFISPLILYISLGCDVLNKNTIWDLLGLRIPGLLTATVIPLLLTMTLFLGPLTLHTINGLWALYREPMYWVNSLGNLVWIRNHIVAPLSEEFAFRACMLPLLVQCFQPMTAVFICPLFFGAAHLHHLVGRVKLGMEFKKALSISCFQFLYTTVFGAYSAFLFLRTGHFIAPFLAHAFCNHMGFPDITELMIYKVPQRVVMILVYILGVVAWCLLLNPLTNPLWYSNNIFF</sequence>
<keyword evidence="6" id="KW-0256">Endoplasmic reticulum</keyword>
<evidence type="ECO:0000256" key="13">
    <source>
        <dbReference type="SAM" id="Phobius"/>
    </source>
</evidence>
<evidence type="ECO:0000256" key="5">
    <source>
        <dbReference type="ARBA" id="ARBA00022801"/>
    </source>
</evidence>
<evidence type="ECO:0000313" key="15">
    <source>
        <dbReference type="EMBL" id="JAS33111.1"/>
    </source>
</evidence>
<feature type="transmembrane region" description="Helical" evidence="13">
    <location>
        <begin position="58"/>
        <end position="76"/>
    </location>
</feature>
<feature type="domain" description="CAAX prenyl protease 2/Lysostaphin resistance protein A-like" evidence="14">
    <location>
        <begin position="141"/>
        <end position="245"/>
    </location>
</feature>
<evidence type="ECO:0000256" key="9">
    <source>
        <dbReference type="ARBA" id="ARBA00032607"/>
    </source>
</evidence>
<evidence type="ECO:0000256" key="8">
    <source>
        <dbReference type="ARBA" id="ARBA00023136"/>
    </source>
</evidence>
<organism evidence="15">
    <name type="scientific">Clastoptera arizonana</name>
    <name type="common">Arizona spittle bug</name>
    <dbReference type="NCBI Taxonomy" id="38151"/>
    <lineage>
        <taxon>Eukaryota</taxon>
        <taxon>Metazoa</taxon>
        <taxon>Ecdysozoa</taxon>
        <taxon>Arthropoda</taxon>
        <taxon>Hexapoda</taxon>
        <taxon>Insecta</taxon>
        <taxon>Pterygota</taxon>
        <taxon>Neoptera</taxon>
        <taxon>Paraneoptera</taxon>
        <taxon>Hemiptera</taxon>
        <taxon>Auchenorrhyncha</taxon>
        <taxon>Cercopoidea</taxon>
        <taxon>Clastopteridae</taxon>
        <taxon>Clastoptera</taxon>
    </lineage>
</organism>
<dbReference type="PANTHER" id="PTHR13046:SF0">
    <property type="entry name" value="CAAX PRENYL PROTEASE 2"/>
    <property type="match status" value="1"/>
</dbReference>
<protein>
    <recommendedName>
        <fullName evidence="12">CAAX prenyl protease 2</fullName>
        <ecNumber evidence="11">3.4.26.1</ecNumber>
    </recommendedName>
    <alternativeName>
        <fullName evidence="9">Farnesylated proteins-converting enzyme 2</fullName>
    </alternativeName>
</protein>
<gene>
    <name evidence="15" type="ORF">g.43165</name>
</gene>
<dbReference type="InterPro" id="IPR039731">
    <property type="entry name" value="Rce1"/>
</dbReference>
<keyword evidence="3" id="KW-0645">Protease</keyword>
<feature type="transmembrane region" description="Helical" evidence="13">
    <location>
        <begin position="172"/>
        <end position="192"/>
    </location>
</feature>
<dbReference type="Pfam" id="PF02517">
    <property type="entry name" value="Rce1-like"/>
    <property type="match status" value="1"/>
</dbReference>
<dbReference type="InterPro" id="IPR003675">
    <property type="entry name" value="Rce1/LyrA-like_dom"/>
</dbReference>
<feature type="transmembrane region" description="Helical" evidence="13">
    <location>
        <begin position="21"/>
        <end position="42"/>
    </location>
</feature>
<evidence type="ECO:0000256" key="6">
    <source>
        <dbReference type="ARBA" id="ARBA00022824"/>
    </source>
</evidence>
<dbReference type="PROSITE" id="PS51257">
    <property type="entry name" value="PROKAR_LIPOPROTEIN"/>
    <property type="match status" value="1"/>
</dbReference>
<comment type="catalytic activity">
    <reaction evidence="10">
        <text>Hydrolyzes the peptide bond -P2-(S-farnesyl or geranylgeranyl)C-P1'-P2'-P3'-COOH where P1' and P2' are amino acids with aliphatic sidechains and P3' is any C-terminal residue.</text>
        <dbReference type="EC" id="3.4.26.1"/>
    </reaction>
</comment>
<comment type="similarity">
    <text evidence="2">Belongs to the peptidase U48 family.</text>
</comment>
<evidence type="ECO:0000256" key="1">
    <source>
        <dbReference type="ARBA" id="ARBA00004477"/>
    </source>
</evidence>
<accession>A0A1B6E5A9</accession>
<keyword evidence="4 13" id="KW-0812">Transmembrane</keyword>
<dbReference type="AlphaFoldDB" id="A0A1B6E5A9"/>
<feature type="transmembrane region" description="Helical" evidence="13">
    <location>
        <begin position="262"/>
        <end position="282"/>
    </location>
</feature>
<evidence type="ECO:0000256" key="4">
    <source>
        <dbReference type="ARBA" id="ARBA00022692"/>
    </source>
</evidence>
<dbReference type="GO" id="GO:0005789">
    <property type="term" value="C:endoplasmic reticulum membrane"/>
    <property type="evidence" value="ECO:0007669"/>
    <property type="project" value="UniProtKB-SubCell"/>
</dbReference>
<dbReference type="GO" id="GO:0004222">
    <property type="term" value="F:metalloendopeptidase activity"/>
    <property type="evidence" value="ECO:0007669"/>
    <property type="project" value="InterPro"/>
</dbReference>
<evidence type="ECO:0000256" key="7">
    <source>
        <dbReference type="ARBA" id="ARBA00022989"/>
    </source>
</evidence>
<dbReference type="EMBL" id="GEDC01004187">
    <property type="protein sequence ID" value="JAS33111.1"/>
    <property type="molecule type" value="Transcribed_RNA"/>
</dbReference>
<proteinExistence type="inferred from homology"/>
<evidence type="ECO:0000256" key="3">
    <source>
        <dbReference type="ARBA" id="ARBA00022670"/>
    </source>
</evidence>
<name>A0A1B6E5A9_9HEMI</name>
<keyword evidence="5" id="KW-0378">Hydrolase</keyword>
<feature type="transmembrane region" description="Helical" evidence="13">
    <location>
        <begin position="97"/>
        <end position="118"/>
    </location>
</feature>